<sequence length="129" mass="15220">IKGKTRKSRKFWINFVKVCFGFAAIFASSFIWVDRSVFFQFIYKGFGWQTLILFILVVTFIFALIILLSNLFGKDVLEDLVSPEITFLFVLFFLTQRVGEWCALVKDLERKEEKDEGMKEGKKVREIER</sequence>
<keyword evidence="2" id="KW-0812">Transmembrane</keyword>
<evidence type="ECO:0000313" key="4">
    <source>
        <dbReference type="Proteomes" id="UP000268014"/>
    </source>
</evidence>
<evidence type="ECO:0000256" key="1">
    <source>
        <dbReference type="SAM" id="MobiDB-lite"/>
    </source>
</evidence>
<keyword evidence="2" id="KW-1133">Transmembrane helix</keyword>
<dbReference type="OMA" id="FWINFVK"/>
<gene>
    <name evidence="3" type="ORF">HPLM_LOCUS5743</name>
</gene>
<keyword evidence="2" id="KW-0472">Membrane</keyword>
<dbReference type="AlphaFoldDB" id="A0A0N4W6Q1"/>
<name>A0A0N4W6Q1_HAEPC</name>
<evidence type="ECO:0000256" key="2">
    <source>
        <dbReference type="SAM" id="Phobius"/>
    </source>
</evidence>
<dbReference type="WBParaSite" id="HPLM_0000575101-mRNA-1">
    <property type="protein sequence ID" value="HPLM_0000575101-mRNA-1"/>
    <property type="gene ID" value="HPLM_0000575101"/>
</dbReference>
<keyword evidence="4" id="KW-1185">Reference proteome</keyword>
<feature type="region of interest" description="Disordered" evidence="1">
    <location>
        <begin position="110"/>
        <end position="129"/>
    </location>
</feature>
<accession>A0A0N4W6Q1</accession>
<dbReference type="EMBL" id="UZAF01016383">
    <property type="protein sequence ID" value="VDO26947.1"/>
    <property type="molecule type" value="Genomic_DNA"/>
</dbReference>
<feature type="transmembrane region" description="Helical" evidence="2">
    <location>
        <begin position="12"/>
        <end position="33"/>
    </location>
</feature>
<protein>
    <submittedName>
        <fullName evidence="5">Ion_trans domain-containing protein</fullName>
    </submittedName>
</protein>
<dbReference type="Proteomes" id="UP000268014">
    <property type="component" value="Unassembled WGS sequence"/>
</dbReference>
<evidence type="ECO:0000313" key="5">
    <source>
        <dbReference type="WBParaSite" id="HPLM_0000575101-mRNA-1"/>
    </source>
</evidence>
<organism evidence="5">
    <name type="scientific">Haemonchus placei</name>
    <name type="common">Barber's pole worm</name>
    <dbReference type="NCBI Taxonomy" id="6290"/>
    <lineage>
        <taxon>Eukaryota</taxon>
        <taxon>Metazoa</taxon>
        <taxon>Ecdysozoa</taxon>
        <taxon>Nematoda</taxon>
        <taxon>Chromadorea</taxon>
        <taxon>Rhabditida</taxon>
        <taxon>Rhabditina</taxon>
        <taxon>Rhabditomorpha</taxon>
        <taxon>Strongyloidea</taxon>
        <taxon>Trichostrongylidae</taxon>
        <taxon>Haemonchus</taxon>
    </lineage>
</organism>
<dbReference type="OrthoDB" id="5791021at2759"/>
<reference evidence="3 4" key="2">
    <citation type="submission" date="2018-11" db="EMBL/GenBank/DDBJ databases">
        <authorList>
            <consortium name="Pathogen Informatics"/>
        </authorList>
    </citation>
    <scope>NUCLEOTIDE SEQUENCE [LARGE SCALE GENOMIC DNA]</scope>
    <source>
        <strain evidence="3 4">MHpl1</strain>
    </source>
</reference>
<reference evidence="5" key="1">
    <citation type="submission" date="2017-02" db="UniProtKB">
        <authorList>
            <consortium name="WormBaseParasite"/>
        </authorList>
    </citation>
    <scope>IDENTIFICATION</scope>
</reference>
<proteinExistence type="predicted"/>
<evidence type="ECO:0000313" key="3">
    <source>
        <dbReference type="EMBL" id="VDO26947.1"/>
    </source>
</evidence>
<feature type="transmembrane region" description="Helical" evidence="2">
    <location>
        <begin position="45"/>
        <end position="68"/>
    </location>
</feature>